<dbReference type="EMBL" id="JAZHFV010000015">
    <property type="protein sequence ID" value="MEX4010524.1"/>
    <property type="molecule type" value="Genomic_DNA"/>
</dbReference>
<evidence type="ECO:0000313" key="6">
    <source>
        <dbReference type="Proteomes" id="UP001559025"/>
    </source>
</evidence>
<reference evidence="5 6" key="1">
    <citation type="submission" date="2024-01" db="EMBL/GenBank/DDBJ databases">
        <title>New evidence supports the origin of RcGTA from prophage.</title>
        <authorList>
            <person name="Xu Y."/>
            <person name="Liu B."/>
            <person name="Chen F."/>
        </authorList>
    </citation>
    <scope>NUCLEOTIDE SEQUENCE [LARGE SCALE GENOMIC DNA]</scope>
    <source>
        <strain evidence="5 6">CBW1107-2</strain>
    </source>
</reference>
<evidence type="ECO:0000256" key="2">
    <source>
        <dbReference type="ARBA" id="ARBA00022490"/>
    </source>
</evidence>
<dbReference type="HAMAP" id="MF_02200">
    <property type="entry name" value="NapD"/>
    <property type="match status" value="1"/>
</dbReference>
<sequence>MSNRTAVTRRSFLTGASVARHHISSAVVVAFPARREQIAKQLAEIAGVEVHAGEGSRIVVTIEGSSSGMLGETLVRISSMDGVISANMVFEHIDEQEGHVT</sequence>
<name>A0ABV3X113_9HYPH</name>
<comment type="caution">
    <text evidence="5">The sequence shown here is derived from an EMBL/GenBank/DDBJ whole genome shotgun (WGS) entry which is preliminary data.</text>
</comment>
<keyword evidence="3 4" id="KW-0143">Chaperone</keyword>
<dbReference type="Pfam" id="PF03927">
    <property type="entry name" value="NapD"/>
    <property type="match status" value="1"/>
</dbReference>
<dbReference type="PANTHER" id="PTHR38603">
    <property type="entry name" value="CHAPERONE NAPD"/>
    <property type="match status" value="1"/>
</dbReference>
<accession>A0ABV3X113</accession>
<dbReference type="Gene3D" id="3.30.70.920">
    <property type="match status" value="1"/>
</dbReference>
<comment type="function">
    <text evidence="4">Chaperone for NapA, the catalytic subunit of the periplasmic nitrate reductase. It binds directly and specifically to the twin-arginine signal peptide of NapA, preventing premature interaction with the Tat translocase and premature export.</text>
</comment>
<dbReference type="RefSeq" id="WP_368805195.1">
    <property type="nucleotide sequence ID" value="NZ_JAZHFV010000015.1"/>
</dbReference>
<evidence type="ECO:0000256" key="4">
    <source>
        <dbReference type="HAMAP-Rule" id="MF_02200"/>
    </source>
</evidence>
<organism evidence="5 6">
    <name type="scientific">Neoaquamicrobium sediminum</name>
    <dbReference type="NCBI Taxonomy" id="1849104"/>
    <lineage>
        <taxon>Bacteria</taxon>
        <taxon>Pseudomonadati</taxon>
        <taxon>Pseudomonadota</taxon>
        <taxon>Alphaproteobacteria</taxon>
        <taxon>Hyphomicrobiales</taxon>
        <taxon>Phyllobacteriaceae</taxon>
        <taxon>Neoaquamicrobium</taxon>
    </lineage>
</organism>
<dbReference type="Proteomes" id="UP001559025">
    <property type="component" value="Unassembled WGS sequence"/>
</dbReference>
<evidence type="ECO:0000256" key="3">
    <source>
        <dbReference type="ARBA" id="ARBA00023186"/>
    </source>
</evidence>
<evidence type="ECO:0000256" key="1">
    <source>
        <dbReference type="ARBA" id="ARBA00004496"/>
    </source>
</evidence>
<dbReference type="PANTHER" id="PTHR38603:SF1">
    <property type="entry name" value="CHAPERONE NAPD"/>
    <property type="match status" value="1"/>
</dbReference>
<comment type="subunit">
    <text evidence="4">Interacts with the cytoplasmic NapA precursor.</text>
</comment>
<comment type="subcellular location">
    <subcellularLocation>
        <location evidence="1 4">Cytoplasm</location>
    </subcellularLocation>
</comment>
<keyword evidence="6" id="KW-1185">Reference proteome</keyword>
<comment type="similarity">
    <text evidence="4">Belongs to the NapD family.</text>
</comment>
<evidence type="ECO:0000313" key="5">
    <source>
        <dbReference type="EMBL" id="MEX4010524.1"/>
    </source>
</evidence>
<protein>
    <recommendedName>
        <fullName evidence="4">Chaperone NapD</fullName>
    </recommendedName>
    <alternativeName>
        <fullName evidence="4">NapA signal peptide-binding chaperone NapD</fullName>
    </alternativeName>
</protein>
<keyword evidence="2 4" id="KW-0963">Cytoplasm</keyword>
<proteinExistence type="inferred from homology"/>
<dbReference type="InterPro" id="IPR005623">
    <property type="entry name" value="Chaperone_NapD_NO3_reduct"/>
</dbReference>
<gene>
    <name evidence="4" type="primary">napD</name>
    <name evidence="5" type="ORF">V1479_24765</name>
</gene>